<gene>
    <name evidence="1" type="ORF">VTL71DRAFT_15439</name>
</gene>
<dbReference type="EMBL" id="JAZHXI010000008">
    <property type="protein sequence ID" value="KAL2069101.1"/>
    <property type="molecule type" value="Genomic_DNA"/>
</dbReference>
<dbReference type="Proteomes" id="UP001595075">
    <property type="component" value="Unassembled WGS sequence"/>
</dbReference>
<accession>A0ABR4CGK8</accession>
<evidence type="ECO:0000313" key="2">
    <source>
        <dbReference type="Proteomes" id="UP001595075"/>
    </source>
</evidence>
<protein>
    <recommendedName>
        <fullName evidence="3">F-box domain-containing protein</fullName>
    </recommendedName>
</protein>
<proteinExistence type="predicted"/>
<organism evidence="1 2">
    <name type="scientific">Oculimacula yallundae</name>
    <dbReference type="NCBI Taxonomy" id="86028"/>
    <lineage>
        <taxon>Eukaryota</taxon>
        <taxon>Fungi</taxon>
        <taxon>Dikarya</taxon>
        <taxon>Ascomycota</taxon>
        <taxon>Pezizomycotina</taxon>
        <taxon>Leotiomycetes</taxon>
        <taxon>Helotiales</taxon>
        <taxon>Ploettnerulaceae</taxon>
        <taxon>Oculimacula</taxon>
    </lineage>
</organism>
<keyword evidence="2" id="KW-1185">Reference proteome</keyword>
<comment type="caution">
    <text evidence="1">The sequence shown here is derived from an EMBL/GenBank/DDBJ whole genome shotgun (WGS) entry which is preliminary data.</text>
</comment>
<name>A0ABR4CGK8_9HELO</name>
<reference evidence="1 2" key="1">
    <citation type="journal article" date="2024" name="Commun. Biol.">
        <title>Comparative genomic analysis of thermophilic fungi reveals convergent evolutionary adaptations and gene losses.</title>
        <authorList>
            <person name="Steindorff A.S."/>
            <person name="Aguilar-Pontes M.V."/>
            <person name="Robinson A.J."/>
            <person name="Andreopoulos B."/>
            <person name="LaButti K."/>
            <person name="Kuo A."/>
            <person name="Mondo S."/>
            <person name="Riley R."/>
            <person name="Otillar R."/>
            <person name="Haridas S."/>
            <person name="Lipzen A."/>
            <person name="Grimwood J."/>
            <person name="Schmutz J."/>
            <person name="Clum A."/>
            <person name="Reid I.D."/>
            <person name="Moisan M.C."/>
            <person name="Butler G."/>
            <person name="Nguyen T.T.M."/>
            <person name="Dewar K."/>
            <person name="Conant G."/>
            <person name="Drula E."/>
            <person name="Henrissat B."/>
            <person name="Hansel C."/>
            <person name="Singer S."/>
            <person name="Hutchinson M.I."/>
            <person name="de Vries R.P."/>
            <person name="Natvig D.O."/>
            <person name="Powell A.J."/>
            <person name="Tsang A."/>
            <person name="Grigoriev I.V."/>
        </authorList>
    </citation>
    <scope>NUCLEOTIDE SEQUENCE [LARGE SCALE GENOMIC DNA]</scope>
    <source>
        <strain evidence="1 2">CBS 494.80</strain>
    </source>
</reference>
<evidence type="ECO:0008006" key="3">
    <source>
        <dbReference type="Google" id="ProtNLM"/>
    </source>
</evidence>
<evidence type="ECO:0000313" key="1">
    <source>
        <dbReference type="EMBL" id="KAL2069101.1"/>
    </source>
</evidence>
<sequence length="187" mass="21674">MPTFTLFTLLAKELQLRIWELSIQTSPALIPRRPIACLAACRDWRSVYLKFYTRFFKSTAHMVFDYPISLYANLNLDDTLYLDSTPILVEDYKQYQERLELRYKIFRTGSQLRGVRTVNLVLTSSDYPVSVQESTRENEEQKFDLNFRKLVVCGATYLEDKSFLDDVREALREVGCAAAGRALSMLG</sequence>